<gene>
    <name evidence="1" type="ordered locus">Ccel_1629</name>
</gene>
<evidence type="ECO:0008006" key="3">
    <source>
        <dbReference type="Google" id="ProtNLM"/>
    </source>
</evidence>
<dbReference type="KEGG" id="cce:Ccel_1629"/>
<name>B8I2I8_RUMCH</name>
<dbReference type="SUPFAM" id="SSF52402">
    <property type="entry name" value="Adenine nucleotide alpha hydrolases-like"/>
    <property type="match status" value="1"/>
</dbReference>
<protein>
    <recommendedName>
        <fullName evidence="3">PP-loop domain protein</fullName>
    </recommendedName>
</protein>
<reference evidence="1 2" key="1">
    <citation type="submission" date="2009-01" db="EMBL/GenBank/DDBJ databases">
        <title>Complete sequence of Clostridium cellulolyticum H10.</title>
        <authorList>
            <consortium name="US DOE Joint Genome Institute"/>
            <person name="Lucas S."/>
            <person name="Copeland A."/>
            <person name="Lapidus A."/>
            <person name="Glavina del Rio T."/>
            <person name="Dalin E."/>
            <person name="Tice H."/>
            <person name="Bruce D."/>
            <person name="Goodwin L."/>
            <person name="Pitluck S."/>
            <person name="Chertkov O."/>
            <person name="Saunders E."/>
            <person name="Brettin T."/>
            <person name="Detter J.C."/>
            <person name="Han C."/>
            <person name="Larimer F."/>
            <person name="Land M."/>
            <person name="Hauser L."/>
            <person name="Kyrpides N."/>
            <person name="Ivanova N."/>
            <person name="Zhou J."/>
            <person name="Richardson P."/>
        </authorList>
    </citation>
    <scope>NUCLEOTIDE SEQUENCE [LARGE SCALE GENOMIC DNA]</scope>
    <source>
        <strain evidence="2">ATCC 35319 / DSM 5812 / JCM 6584 / H10</strain>
    </source>
</reference>
<dbReference type="AlphaFoldDB" id="B8I2I8"/>
<dbReference type="InterPro" id="IPR014729">
    <property type="entry name" value="Rossmann-like_a/b/a_fold"/>
</dbReference>
<accession>B8I2I8</accession>
<dbReference type="RefSeq" id="WP_015925097.1">
    <property type="nucleotide sequence ID" value="NC_011898.1"/>
</dbReference>
<keyword evidence="2" id="KW-1185">Reference proteome</keyword>
<proteinExistence type="predicted"/>
<dbReference type="PANTHER" id="PTHR43686">
    <property type="entry name" value="SULFURTRANSFERASE-RELATED"/>
    <property type="match status" value="1"/>
</dbReference>
<sequence length="320" mass="36963">MFQQKYEKFLKTVNDYDLIPKGIDKVAIAMSGGKDAQVLAALLLEYKQQERPDLELEIVTVASPSWKYKPDEYFASDESKKDYIVEQKKAVDETKKYWEKKGIPCTYVNTVPGITEDMIMNASKPCVWCFFGLYRALCKYLEDEHKKGKNITLAAGLTKFDLLYVLESLIIRSGGKTWEHDKEHNPQKYYFNRMQLSWFSPYPKLKIGIPNTEINKITPIINLTDNETRELANSLGLPRIPDPCHKLFGERFESDKRHFDRYLAGTTTEDVNLDHVNSGFFSEYQSLLDTFTRVGVLPPVEEIDNILYDGLYNKSLTSVF</sequence>
<evidence type="ECO:0000313" key="2">
    <source>
        <dbReference type="Proteomes" id="UP000001349"/>
    </source>
</evidence>
<organism evidence="1 2">
    <name type="scientific">Ruminiclostridium cellulolyticum (strain ATCC 35319 / DSM 5812 / JCM 6584 / H10)</name>
    <name type="common">Clostridium cellulolyticum</name>
    <dbReference type="NCBI Taxonomy" id="394503"/>
    <lineage>
        <taxon>Bacteria</taxon>
        <taxon>Bacillati</taxon>
        <taxon>Bacillota</taxon>
        <taxon>Clostridia</taxon>
        <taxon>Eubacteriales</taxon>
        <taxon>Oscillospiraceae</taxon>
        <taxon>Ruminiclostridium</taxon>
    </lineage>
</organism>
<evidence type="ECO:0000313" key="1">
    <source>
        <dbReference type="EMBL" id="ACL75981.1"/>
    </source>
</evidence>
<dbReference type="STRING" id="394503.Ccel_1629"/>
<dbReference type="Gene3D" id="3.40.50.620">
    <property type="entry name" value="HUPs"/>
    <property type="match status" value="1"/>
</dbReference>
<dbReference type="PANTHER" id="PTHR43686:SF1">
    <property type="entry name" value="AMINOTRAN_5 DOMAIN-CONTAINING PROTEIN"/>
    <property type="match status" value="1"/>
</dbReference>
<dbReference type="EMBL" id="CP001348">
    <property type="protein sequence ID" value="ACL75981.1"/>
    <property type="molecule type" value="Genomic_DNA"/>
</dbReference>
<dbReference type="eggNOG" id="ENOG5033RF7">
    <property type="taxonomic scope" value="Bacteria"/>
</dbReference>
<dbReference type="HOGENOM" id="CLU_867922_0_0_9"/>
<dbReference type="OrthoDB" id="2080051at2"/>
<dbReference type="Proteomes" id="UP000001349">
    <property type="component" value="Chromosome"/>
</dbReference>